<evidence type="ECO:0000256" key="2">
    <source>
        <dbReference type="ARBA" id="ARBA00023004"/>
    </source>
</evidence>
<dbReference type="Pfam" id="PF04055">
    <property type="entry name" value="Radical_SAM"/>
    <property type="match status" value="1"/>
</dbReference>
<dbReference type="SMART" id="SM00729">
    <property type="entry name" value="Elp3"/>
    <property type="match status" value="1"/>
</dbReference>
<evidence type="ECO:0000256" key="1">
    <source>
        <dbReference type="ARBA" id="ARBA00022723"/>
    </source>
</evidence>
<dbReference type="Gene3D" id="3.80.30.30">
    <property type="match status" value="1"/>
</dbReference>
<dbReference type="AlphaFoldDB" id="A4BUK2"/>
<dbReference type="GO" id="GO:0003824">
    <property type="term" value="F:catalytic activity"/>
    <property type="evidence" value="ECO:0007669"/>
    <property type="project" value="InterPro"/>
</dbReference>
<dbReference type="eggNOG" id="COG1533">
    <property type="taxonomic scope" value="Bacteria"/>
</dbReference>
<dbReference type="SFLD" id="SFLDS00029">
    <property type="entry name" value="Radical_SAM"/>
    <property type="match status" value="1"/>
</dbReference>
<dbReference type="CDD" id="cd01335">
    <property type="entry name" value="Radical_SAM"/>
    <property type="match status" value="1"/>
</dbReference>
<dbReference type="GO" id="GO:0046872">
    <property type="term" value="F:metal ion binding"/>
    <property type="evidence" value="ECO:0007669"/>
    <property type="project" value="UniProtKB-KW"/>
</dbReference>
<dbReference type="EMBL" id="AAOF01000019">
    <property type="protein sequence ID" value="EAR20568.1"/>
    <property type="molecule type" value="Genomic_DNA"/>
</dbReference>
<comment type="caution">
    <text evidence="5">The sequence shown here is derived from an EMBL/GenBank/DDBJ whole genome shotgun (WGS) entry which is preliminary data.</text>
</comment>
<proteinExistence type="predicted"/>
<dbReference type="HOGENOM" id="CLU_015525_0_0_6"/>
<dbReference type="STRING" id="314278.NB231_07212"/>
<dbReference type="InterPro" id="IPR007197">
    <property type="entry name" value="rSAM"/>
</dbReference>
<evidence type="ECO:0000313" key="5">
    <source>
        <dbReference type="EMBL" id="EAR20568.1"/>
    </source>
</evidence>
<name>A4BUK2_9GAMM</name>
<reference evidence="5 6" key="1">
    <citation type="submission" date="2006-02" db="EMBL/GenBank/DDBJ databases">
        <authorList>
            <person name="Waterbury J."/>
            <person name="Ferriera S."/>
            <person name="Johnson J."/>
            <person name="Kravitz S."/>
            <person name="Halpern A."/>
            <person name="Remington K."/>
            <person name="Beeson K."/>
            <person name="Tran B."/>
            <person name="Rogers Y.-H."/>
            <person name="Friedman R."/>
            <person name="Venter J.C."/>
        </authorList>
    </citation>
    <scope>NUCLEOTIDE SEQUENCE [LARGE SCALE GENOMIC DNA]</scope>
    <source>
        <strain evidence="5 6">Nb-231</strain>
    </source>
</reference>
<organism evidence="5 6">
    <name type="scientific">Nitrococcus mobilis Nb-231</name>
    <dbReference type="NCBI Taxonomy" id="314278"/>
    <lineage>
        <taxon>Bacteria</taxon>
        <taxon>Pseudomonadati</taxon>
        <taxon>Pseudomonadota</taxon>
        <taxon>Gammaproteobacteria</taxon>
        <taxon>Chromatiales</taxon>
        <taxon>Ectothiorhodospiraceae</taxon>
        <taxon>Nitrococcus</taxon>
    </lineage>
</organism>
<dbReference type="PROSITE" id="PS51918">
    <property type="entry name" value="RADICAL_SAM"/>
    <property type="match status" value="1"/>
</dbReference>
<dbReference type="PANTHER" id="PTHR43432:SF3">
    <property type="entry name" value="SLR0285 PROTEIN"/>
    <property type="match status" value="1"/>
</dbReference>
<dbReference type="InterPro" id="IPR006638">
    <property type="entry name" value="Elp3/MiaA/NifB-like_rSAM"/>
</dbReference>
<keyword evidence="6" id="KW-1185">Reference proteome</keyword>
<feature type="domain" description="Radical SAM core" evidence="4">
    <location>
        <begin position="39"/>
        <end position="277"/>
    </location>
</feature>
<evidence type="ECO:0000259" key="4">
    <source>
        <dbReference type="PROSITE" id="PS51918"/>
    </source>
</evidence>
<keyword evidence="2" id="KW-0408">Iron</keyword>
<sequence>MTVESVDDGWVGDGAEPDKLRTEVFRDVSRSIITYNESPDVPFDRSINPFRGCEHACAYCFARPTHAYLGLSPGLDFESKIFAKFAAAELLKKELAKTSYRADVIALGANTDPYQPVERRLQLTRGILQVLHDCRHPVVIVTKSSLVERDIDLLMPMARRKLAQVAFSVTSLDAELSRRLEPRATAPARRLRAIKTLSEAGIPVTVLFAPVIPALNDSELEAVLAAVREAGAQAAGYVLLRLPLEVNGIFQEWLSVHAPLKARHIMSLVRQMREGKAYQAEFGTRMRGKGIFAQLIGKRFELACKRLALNQRRLDLDCSQFIPPRQAGSQQALF</sequence>
<evidence type="ECO:0000313" key="6">
    <source>
        <dbReference type="Proteomes" id="UP000003374"/>
    </source>
</evidence>
<accession>A4BUK2</accession>
<dbReference type="InterPro" id="IPR058240">
    <property type="entry name" value="rSAM_sf"/>
</dbReference>
<dbReference type="InterPro" id="IPR040086">
    <property type="entry name" value="MJ0683-like"/>
</dbReference>
<evidence type="ECO:0000256" key="3">
    <source>
        <dbReference type="ARBA" id="ARBA00023014"/>
    </source>
</evidence>
<dbReference type="SUPFAM" id="SSF102114">
    <property type="entry name" value="Radical SAM enzymes"/>
    <property type="match status" value="1"/>
</dbReference>
<dbReference type="SFLD" id="SFLDG01084">
    <property type="entry name" value="Uncharacterised_Radical_SAM_Su"/>
    <property type="match status" value="1"/>
</dbReference>
<gene>
    <name evidence="5" type="ORF">NB231_07212</name>
</gene>
<dbReference type="Proteomes" id="UP000003374">
    <property type="component" value="Unassembled WGS sequence"/>
</dbReference>
<dbReference type="GO" id="GO:0051536">
    <property type="term" value="F:iron-sulfur cluster binding"/>
    <property type="evidence" value="ECO:0007669"/>
    <property type="project" value="UniProtKB-KW"/>
</dbReference>
<dbReference type="PANTHER" id="PTHR43432">
    <property type="entry name" value="SLR0285 PROTEIN"/>
    <property type="match status" value="1"/>
</dbReference>
<protein>
    <recommendedName>
        <fullName evidence="4">Radical SAM core domain-containing protein</fullName>
    </recommendedName>
</protein>
<keyword evidence="1" id="KW-0479">Metal-binding</keyword>
<dbReference type="NCBIfam" id="NF033668">
    <property type="entry name" value="rSAM_PA0069"/>
    <property type="match status" value="1"/>
</dbReference>
<keyword evidence="3" id="KW-0411">Iron-sulfur</keyword>